<dbReference type="EMBL" id="CZPZ01000016">
    <property type="protein sequence ID" value="CUS36443.1"/>
    <property type="molecule type" value="Genomic_DNA"/>
</dbReference>
<name>A0A0S4LKJ2_9BACT</name>
<accession>A0A0S4LKJ2</accession>
<keyword evidence="2" id="KW-1185">Reference proteome</keyword>
<evidence type="ECO:0000313" key="1">
    <source>
        <dbReference type="EMBL" id="CUS36443.1"/>
    </source>
</evidence>
<protein>
    <submittedName>
        <fullName evidence="1">Uncharacterized protein</fullName>
    </submittedName>
</protein>
<proteinExistence type="predicted"/>
<organism evidence="1 2">
    <name type="scientific">Candidatus Nitrospira nitrificans</name>
    <dbReference type="NCBI Taxonomy" id="1742973"/>
    <lineage>
        <taxon>Bacteria</taxon>
        <taxon>Pseudomonadati</taxon>
        <taxon>Nitrospirota</taxon>
        <taxon>Nitrospiria</taxon>
        <taxon>Nitrospirales</taxon>
        <taxon>Nitrospiraceae</taxon>
        <taxon>Nitrospira</taxon>
    </lineage>
</organism>
<evidence type="ECO:0000313" key="2">
    <source>
        <dbReference type="Proteomes" id="UP000198736"/>
    </source>
</evidence>
<gene>
    <name evidence="1" type="ORF">COMA2_230036</name>
</gene>
<sequence length="192" mass="20722">MAVHDPSRSPSGGMADRRGLAGFAVRRDGSRGLFQVGGMASGIPPTALPTIPHDDDLRAVRVRSCREHGHFCRGYHRTDASSGKGCVALGNPCALDRILDDVADRLYCGSLVVIGRRNNANAFHVCSRLENVARTSEMGDKITRTRGFCKLDPIQLSIIPVAVQNSGHFHHLSLFIGRIDDAIFPPVSPKGL</sequence>
<dbReference type="AlphaFoldDB" id="A0A0S4LKJ2"/>
<reference evidence="2" key="1">
    <citation type="submission" date="2015-10" db="EMBL/GenBank/DDBJ databases">
        <authorList>
            <person name="Luecker S."/>
            <person name="Luecker S."/>
        </authorList>
    </citation>
    <scope>NUCLEOTIDE SEQUENCE [LARGE SCALE GENOMIC DNA]</scope>
</reference>
<dbReference type="Proteomes" id="UP000198736">
    <property type="component" value="Unassembled WGS sequence"/>
</dbReference>